<evidence type="ECO:0000256" key="11">
    <source>
        <dbReference type="ARBA" id="ARBA00023239"/>
    </source>
</evidence>
<dbReference type="GO" id="GO:0003677">
    <property type="term" value="F:DNA binding"/>
    <property type="evidence" value="ECO:0007669"/>
    <property type="project" value="UniProtKB-UniRule"/>
</dbReference>
<evidence type="ECO:0000256" key="7">
    <source>
        <dbReference type="ARBA" id="ARBA00022946"/>
    </source>
</evidence>
<feature type="domain" description="HhH-GPD" evidence="16">
    <location>
        <begin position="128"/>
        <end position="279"/>
    </location>
</feature>
<comment type="subcellular location">
    <subcellularLocation>
        <location evidence="14">Nucleus</location>
    </subcellularLocation>
    <subcellularLocation>
        <location evidence="14">Mitochondrion</location>
    </subcellularLocation>
</comment>
<dbReference type="InterPro" id="IPR004036">
    <property type="entry name" value="Endonuclease-III-like_CS2"/>
</dbReference>
<evidence type="ECO:0000256" key="15">
    <source>
        <dbReference type="SAM" id="MobiDB-lite"/>
    </source>
</evidence>
<keyword evidence="10 14" id="KW-0234">DNA repair</keyword>
<dbReference type="AlphaFoldDB" id="A0AAN9ZAE4"/>
<keyword evidence="5 14" id="KW-0227">DNA damage</keyword>
<keyword evidence="18" id="KW-1185">Reference proteome</keyword>
<sequence length="305" mass="34671">MLSRIVRVLSIVPNQNNMATFSRRRGKTEEVSGKTEENEKVIKSASKSSQKRKHVVITYDSETEEPNDAEDAKIAKWEPKHWREVVDNIREMRKKKDAPVDEMGCDQCHDKDAPPEVQRYQSLISLMLSSQTKDQITFAAMQKLREHGLSIDKIMETKESKIGELIYPVSYWKVTKAKHIKLTTALLKDKFEGDIPKSVKELCSLPGVGPKMAHLCMKSAWNIVSGIGVDTHVHRISNRLKWVKKPTKKPEDTRVALESWLPRDLWDEVNHLLVGFGQQTCLPVKPLCGSCLNKSLCPFGRSVKA</sequence>
<dbReference type="EMBL" id="JAZDUA010000094">
    <property type="protein sequence ID" value="KAK7868469.1"/>
    <property type="molecule type" value="Genomic_DNA"/>
</dbReference>
<keyword evidence="14" id="KW-0539">Nucleus</keyword>
<dbReference type="InterPro" id="IPR011257">
    <property type="entry name" value="DNA_glycosylase"/>
</dbReference>
<evidence type="ECO:0000256" key="14">
    <source>
        <dbReference type="HAMAP-Rule" id="MF_03183"/>
    </source>
</evidence>
<comment type="caution">
    <text evidence="17">The sequence shown here is derived from an EMBL/GenBank/DDBJ whole genome shotgun (WGS) entry which is preliminary data.</text>
</comment>
<dbReference type="InterPro" id="IPR000445">
    <property type="entry name" value="HhH_motif"/>
</dbReference>
<name>A0AAN9ZAE4_9ORTH</name>
<evidence type="ECO:0000256" key="1">
    <source>
        <dbReference type="ARBA" id="ARBA00001966"/>
    </source>
</evidence>
<proteinExistence type="inferred from homology"/>
<protein>
    <recommendedName>
        <fullName evidence="14">Endonuclease III homolog</fullName>
        <ecNumber evidence="14">3.2.2.-</ecNumber>
        <ecNumber evidence="14">4.2.99.18</ecNumber>
    </recommendedName>
    <alternativeName>
        <fullName evidence="14">Bifunctional DNA N-glycosylase/DNA-(apurinic or apyrimidinic site) lyase</fullName>
        <shortName evidence="14">DNA glycosylase/AP lyase</shortName>
    </alternativeName>
</protein>
<evidence type="ECO:0000256" key="3">
    <source>
        <dbReference type="ARBA" id="ARBA00022485"/>
    </source>
</evidence>
<gene>
    <name evidence="14" type="primary">NTH1</name>
    <name evidence="17" type="ORF">R5R35_011214</name>
</gene>
<feature type="region of interest" description="Disordered" evidence="15">
    <location>
        <begin position="24"/>
        <end position="48"/>
    </location>
</feature>
<dbReference type="GO" id="GO:0006289">
    <property type="term" value="P:nucleotide-excision repair"/>
    <property type="evidence" value="ECO:0007669"/>
    <property type="project" value="TreeGrafter"/>
</dbReference>
<dbReference type="InterPro" id="IPR004035">
    <property type="entry name" value="Endouclease-III_FeS-bd_BS"/>
</dbReference>
<dbReference type="GO" id="GO:0006285">
    <property type="term" value="P:base-excision repair, AP site formation"/>
    <property type="evidence" value="ECO:0007669"/>
    <property type="project" value="UniProtKB-UniRule"/>
</dbReference>
<organism evidence="17 18">
    <name type="scientific">Gryllus longicercus</name>
    <dbReference type="NCBI Taxonomy" id="2509291"/>
    <lineage>
        <taxon>Eukaryota</taxon>
        <taxon>Metazoa</taxon>
        <taxon>Ecdysozoa</taxon>
        <taxon>Arthropoda</taxon>
        <taxon>Hexapoda</taxon>
        <taxon>Insecta</taxon>
        <taxon>Pterygota</taxon>
        <taxon>Neoptera</taxon>
        <taxon>Polyneoptera</taxon>
        <taxon>Orthoptera</taxon>
        <taxon>Ensifera</taxon>
        <taxon>Gryllidea</taxon>
        <taxon>Grylloidea</taxon>
        <taxon>Gryllidae</taxon>
        <taxon>Gryllinae</taxon>
        <taxon>Gryllus</taxon>
    </lineage>
</organism>
<dbReference type="SMART" id="SM00525">
    <property type="entry name" value="FES"/>
    <property type="match status" value="1"/>
</dbReference>
<evidence type="ECO:0000313" key="17">
    <source>
        <dbReference type="EMBL" id="KAK7868469.1"/>
    </source>
</evidence>
<dbReference type="FunFam" id="1.10.1670.10:FF:000003">
    <property type="entry name" value="Endonuclease III homolog"/>
    <property type="match status" value="1"/>
</dbReference>
<keyword evidence="8" id="KW-0408">Iron</keyword>
<dbReference type="HAMAP" id="MF_03183">
    <property type="entry name" value="Endonuclease_III_Nth"/>
    <property type="match status" value="1"/>
</dbReference>
<evidence type="ECO:0000313" key="18">
    <source>
        <dbReference type="Proteomes" id="UP001378592"/>
    </source>
</evidence>
<dbReference type="Pfam" id="PF00730">
    <property type="entry name" value="HhH-GPD"/>
    <property type="match status" value="1"/>
</dbReference>
<dbReference type="PANTHER" id="PTHR43286:SF1">
    <property type="entry name" value="ENDONUCLEASE III-LIKE PROTEIN 1"/>
    <property type="match status" value="1"/>
</dbReference>
<dbReference type="PROSITE" id="PS00764">
    <property type="entry name" value="ENDONUCLEASE_III_1"/>
    <property type="match status" value="1"/>
</dbReference>
<comment type="catalytic activity">
    <reaction evidence="13 14">
        <text>2'-deoxyribonucleotide-(2'-deoxyribose 5'-phosphate)-2'-deoxyribonucleotide-DNA = a 3'-end 2'-deoxyribonucleotide-(2,3-dehydro-2,3-deoxyribose 5'-phosphate)-DNA + a 5'-end 5'-phospho-2'-deoxyribonucleoside-DNA + H(+)</text>
        <dbReference type="Rhea" id="RHEA:66592"/>
        <dbReference type="Rhea" id="RHEA-COMP:13180"/>
        <dbReference type="Rhea" id="RHEA-COMP:16897"/>
        <dbReference type="Rhea" id="RHEA-COMP:17067"/>
        <dbReference type="ChEBI" id="CHEBI:15378"/>
        <dbReference type="ChEBI" id="CHEBI:136412"/>
        <dbReference type="ChEBI" id="CHEBI:157695"/>
        <dbReference type="ChEBI" id="CHEBI:167181"/>
        <dbReference type="EC" id="4.2.99.18"/>
    </reaction>
</comment>
<dbReference type="Pfam" id="PF00633">
    <property type="entry name" value="HHH"/>
    <property type="match status" value="1"/>
</dbReference>
<dbReference type="FunFam" id="1.10.340.30:FF:000005">
    <property type="entry name" value="Endonuclease III-like protein 1"/>
    <property type="match status" value="1"/>
</dbReference>
<evidence type="ECO:0000256" key="2">
    <source>
        <dbReference type="ARBA" id="ARBA00008343"/>
    </source>
</evidence>
<accession>A0AAN9ZAE4</accession>
<evidence type="ECO:0000256" key="5">
    <source>
        <dbReference type="ARBA" id="ARBA00022763"/>
    </source>
</evidence>
<comment type="cofactor">
    <cofactor evidence="1">
        <name>[4Fe-4S] cluster</name>
        <dbReference type="ChEBI" id="CHEBI:49883"/>
    </cofactor>
</comment>
<dbReference type="InterPro" id="IPR003651">
    <property type="entry name" value="Endonuclease3_FeS-loop_motif"/>
</dbReference>
<keyword evidence="14" id="KW-0496">Mitochondrion</keyword>
<keyword evidence="4" id="KW-0479">Metal-binding</keyword>
<dbReference type="GO" id="GO:0000703">
    <property type="term" value="F:oxidized pyrimidine nucleobase lesion DNA N-glycosylase activity"/>
    <property type="evidence" value="ECO:0007669"/>
    <property type="project" value="UniProtKB-UniRule"/>
</dbReference>
<keyword evidence="6 14" id="KW-0378">Hydrolase</keyword>
<dbReference type="GO" id="GO:0005739">
    <property type="term" value="C:mitochondrion"/>
    <property type="evidence" value="ECO:0007669"/>
    <property type="project" value="UniProtKB-SubCell"/>
</dbReference>
<evidence type="ECO:0000259" key="16">
    <source>
        <dbReference type="SMART" id="SM00478"/>
    </source>
</evidence>
<evidence type="ECO:0000256" key="10">
    <source>
        <dbReference type="ARBA" id="ARBA00023204"/>
    </source>
</evidence>
<evidence type="ECO:0000256" key="6">
    <source>
        <dbReference type="ARBA" id="ARBA00022801"/>
    </source>
</evidence>
<dbReference type="PROSITE" id="PS01155">
    <property type="entry name" value="ENDONUCLEASE_III_2"/>
    <property type="match status" value="1"/>
</dbReference>
<comment type="similarity">
    <text evidence="2 14">Belongs to the Nth/MutY family.</text>
</comment>
<dbReference type="Gene3D" id="1.10.1670.10">
    <property type="entry name" value="Helix-hairpin-Helix base-excision DNA repair enzymes (C-terminal)"/>
    <property type="match status" value="1"/>
</dbReference>
<comment type="caution">
    <text evidence="14">Lacks conserved residue(s) required for the propagation of feature annotation.</text>
</comment>
<evidence type="ECO:0000256" key="12">
    <source>
        <dbReference type="ARBA" id="ARBA00023295"/>
    </source>
</evidence>
<keyword evidence="9" id="KW-0411">Iron-sulfur</keyword>
<dbReference type="GO" id="GO:0046872">
    <property type="term" value="F:metal ion binding"/>
    <property type="evidence" value="ECO:0007669"/>
    <property type="project" value="UniProtKB-KW"/>
</dbReference>
<dbReference type="GO" id="GO:0005634">
    <property type="term" value="C:nucleus"/>
    <property type="evidence" value="ECO:0007669"/>
    <property type="project" value="UniProtKB-SubCell"/>
</dbReference>
<dbReference type="GO" id="GO:0051539">
    <property type="term" value="F:4 iron, 4 sulfur cluster binding"/>
    <property type="evidence" value="ECO:0007669"/>
    <property type="project" value="UniProtKB-KW"/>
</dbReference>
<dbReference type="CDD" id="cd00056">
    <property type="entry name" value="ENDO3c"/>
    <property type="match status" value="1"/>
</dbReference>
<comment type="function">
    <text evidence="14">Bifunctional DNA N-glycosylase with associated apurinic/apyrimidinic (AP) lyase function that catalyzes the first step in base excision repair (BER), the primary repair pathway for the repair of oxidative DNA damage. The DNA N-glycosylase activity releases the damaged DNA base from DNA by cleaving the N-glycosidic bond, leaving an AP site. The AP lyase activity cleaves the phosphodiester bond 3' to the AP site by a beta-elimination. Primarily recognizes and repairs oxidative base damage of pyrimidines.</text>
</comment>
<keyword evidence="11 14" id="KW-0456">Lyase</keyword>
<dbReference type="InterPro" id="IPR003265">
    <property type="entry name" value="HhH-GPD_domain"/>
</dbReference>
<feature type="compositionally biased region" description="Basic and acidic residues" evidence="15">
    <location>
        <begin position="27"/>
        <end position="42"/>
    </location>
</feature>
<dbReference type="PANTHER" id="PTHR43286">
    <property type="entry name" value="ENDONUCLEASE III-LIKE PROTEIN 1"/>
    <property type="match status" value="1"/>
</dbReference>
<dbReference type="SUPFAM" id="SSF48150">
    <property type="entry name" value="DNA-glycosylase"/>
    <property type="match status" value="1"/>
</dbReference>
<dbReference type="InterPro" id="IPR023170">
    <property type="entry name" value="HhH_base_excis_C"/>
</dbReference>
<reference evidence="17 18" key="1">
    <citation type="submission" date="2024-03" db="EMBL/GenBank/DDBJ databases">
        <title>The genome assembly and annotation of the cricket Gryllus longicercus Weissman &amp; Gray.</title>
        <authorList>
            <person name="Szrajer S."/>
            <person name="Gray D."/>
            <person name="Ylla G."/>
        </authorList>
    </citation>
    <scope>NUCLEOTIDE SEQUENCE [LARGE SCALE GENOMIC DNA]</scope>
    <source>
        <strain evidence="17">DAG 2021-001</strain>
        <tissue evidence="17">Whole body minus gut</tissue>
    </source>
</reference>
<dbReference type="Gene3D" id="1.10.340.30">
    <property type="entry name" value="Hypothetical protein, domain 2"/>
    <property type="match status" value="1"/>
</dbReference>
<evidence type="ECO:0000256" key="4">
    <source>
        <dbReference type="ARBA" id="ARBA00022723"/>
    </source>
</evidence>
<keyword evidence="3" id="KW-0004">4Fe-4S</keyword>
<dbReference type="Proteomes" id="UP001378592">
    <property type="component" value="Unassembled WGS sequence"/>
</dbReference>
<dbReference type="GO" id="GO:0140078">
    <property type="term" value="F:class I DNA-(apurinic or apyrimidinic site) endonuclease activity"/>
    <property type="evidence" value="ECO:0007669"/>
    <property type="project" value="UniProtKB-EC"/>
</dbReference>
<dbReference type="EC" id="3.2.2.-" evidence="14"/>
<dbReference type="SMART" id="SM00478">
    <property type="entry name" value="ENDO3c"/>
    <property type="match status" value="1"/>
</dbReference>
<keyword evidence="12 14" id="KW-0326">Glycosidase</keyword>
<dbReference type="EC" id="4.2.99.18" evidence="14"/>
<evidence type="ECO:0000256" key="9">
    <source>
        <dbReference type="ARBA" id="ARBA00023014"/>
    </source>
</evidence>
<evidence type="ECO:0000256" key="8">
    <source>
        <dbReference type="ARBA" id="ARBA00023004"/>
    </source>
</evidence>
<dbReference type="InterPro" id="IPR030841">
    <property type="entry name" value="NTH1"/>
</dbReference>
<keyword evidence="7" id="KW-0809">Transit peptide</keyword>
<evidence type="ECO:0000256" key="13">
    <source>
        <dbReference type="ARBA" id="ARBA00044632"/>
    </source>
</evidence>